<comment type="similarity">
    <text evidence="1">Belongs to the LytR/CpsA/Psr (LCP) family.</text>
</comment>
<dbReference type="PANTHER" id="PTHR33392">
    <property type="entry name" value="POLYISOPRENYL-TEICHOIC ACID--PEPTIDOGLYCAN TEICHOIC ACID TRANSFERASE TAGU"/>
    <property type="match status" value="1"/>
</dbReference>
<feature type="compositionally biased region" description="Basic and acidic residues" evidence="2">
    <location>
        <begin position="1"/>
        <end position="13"/>
    </location>
</feature>
<comment type="caution">
    <text evidence="5">The sequence shown here is derived from an EMBL/GenBank/DDBJ whole genome shotgun (WGS) entry which is preliminary data.</text>
</comment>
<feature type="region of interest" description="Disordered" evidence="2">
    <location>
        <begin position="1"/>
        <end position="92"/>
    </location>
</feature>
<dbReference type="Gene3D" id="3.40.630.190">
    <property type="entry name" value="LCP protein"/>
    <property type="match status" value="1"/>
</dbReference>
<gene>
    <name evidence="5" type="ORF">GCM10023225_29580</name>
</gene>
<dbReference type="EMBL" id="BAABIL010000510">
    <property type="protein sequence ID" value="GAA4990706.1"/>
    <property type="molecule type" value="Genomic_DNA"/>
</dbReference>
<evidence type="ECO:0000313" key="5">
    <source>
        <dbReference type="EMBL" id="GAA4990706.1"/>
    </source>
</evidence>
<dbReference type="InterPro" id="IPR050922">
    <property type="entry name" value="LytR/CpsA/Psr_CW_biosynth"/>
</dbReference>
<dbReference type="PANTHER" id="PTHR33392:SF6">
    <property type="entry name" value="POLYISOPRENYL-TEICHOIC ACID--PEPTIDOGLYCAN TEICHOIC ACID TRANSFERASE TAGU"/>
    <property type="match status" value="1"/>
</dbReference>
<keyword evidence="6" id="KW-1185">Reference proteome</keyword>
<evidence type="ECO:0000256" key="2">
    <source>
        <dbReference type="SAM" id="MobiDB-lite"/>
    </source>
</evidence>
<protein>
    <recommendedName>
        <fullName evidence="4">Cell envelope-related transcriptional attenuator domain-containing protein</fullName>
    </recommendedName>
</protein>
<dbReference type="Pfam" id="PF03816">
    <property type="entry name" value="LytR_cpsA_psr"/>
    <property type="match status" value="1"/>
</dbReference>
<keyword evidence="3" id="KW-0812">Transmembrane</keyword>
<organism evidence="5 6">
    <name type="scientific">Kineococcus glutinatus</name>
    <dbReference type="NCBI Taxonomy" id="1070872"/>
    <lineage>
        <taxon>Bacteria</taxon>
        <taxon>Bacillati</taxon>
        <taxon>Actinomycetota</taxon>
        <taxon>Actinomycetes</taxon>
        <taxon>Kineosporiales</taxon>
        <taxon>Kineosporiaceae</taxon>
        <taxon>Kineococcus</taxon>
    </lineage>
</organism>
<name>A0ABP9I7C7_9ACTN</name>
<feature type="transmembrane region" description="Helical" evidence="3">
    <location>
        <begin position="99"/>
        <end position="120"/>
    </location>
</feature>
<reference evidence="6" key="1">
    <citation type="journal article" date="2019" name="Int. J. Syst. Evol. Microbiol.">
        <title>The Global Catalogue of Microorganisms (GCM) 10K type strain sequencing project: providing services to taxonomists for standard genome sequencing and annotation.</title>
        <authorList>
            <consortium name="The Broad Institute Genomics Platform"/>
            <consortium name="The Broad Institute Genome Sequencing Center for Infectious Disease"/>
            <person name="Wu L."/>
            <person name="Ma J."/>
        </authorList>
    </citation>
    <scope>NUCLEOTIDE SEQUENCE [LARGE SCALE GENOMIC DNA]</scope>
    <source>
        <strain evidence="6">JCM 18126</strain>
    </source>
</reference>
<dbReference type="InterPro" id="IPR004474">
    <property type="entry name" value="LytR_CpsA_psr"/>
</dbReference>
<dbReference type="Proteomes" id="UP001501195">
    <property type="component" value="Unassembled WGS sequence"/>
</dbReference>
<keyword evidence="3" id="KW-0472">Membrane</keyword>
<dbReference type="RefSeq" id="WP_345713451.1">
    <property type="nucleotide sequence ID" value="NZ_BAABIL010000510.1"/>
</dbReference>
<feature type="compositionally biased region" description="Basic and acidic residues" evidence="2">
    <location>
        <begin position="41"/>
        <end position="50"/>
    </location>
</feature>
<proteinExistence type="inferred from homology"/>
<evidence type="ECO:0000313" key="6">
    <source>
        <dbReference type="Proteomes" id="UP001501195"/>
    </source>
</evidence>
<feature type="compositionally biased region" description="Pro residues" evidence="2">
    <location>
        <begin position="69"/>
        <end position="84"/>
    </location>
</feature>
<evidence type="ECO:0000256" key="1">
    <source>
        <dbReference type="ARBA" id="ARBA00006068"/>
    </source>
</evidence>
<keyword evidence="3" id="KW-1133">Transmembrane helix</keyword>
<feature type="domain" description="Cell envelope-related transcriptional attenuator" evidence="4">
    <location>
        <begin position="171"/>
        <end position="313"/>
    </location>
</feature>
<accession>A0ABP9I7C7</accession>
<sequence>MPADPPYRDDQPTRRIPRTPPGRPTAPRRAEVPPAATQRLPRYDTGHDTRYGTSSHATPRDTRYAAPGAPRPTPRPPATPPRPAARPATARRRRRRWPVVLLLVALLVVGYPLLLGATAWTNVQQVEALPAEGSPADTPGTTFLVIGSDSREGLDAEQRAELSTGDDVGQRTDTIMLLHVPASGAPALISIPRDSYVPVPGHDSNKINAAFAFGGPTLLVQTVEQATGLHVDHYVETGFGGFAGVVDAVGGVEMCVPAPVQDERAGLDIAAGCQTMDGATALGFARYRYSDPLGDLGRVQRQRELIAAIAKAAATPSTLLNPARAVPLASAGGSALVLDEGASPLALLTFARGLQGAAGTDGISMTVPVSDPDLRTSSGIAVEWDEERAAQLFSALRADDTEALRALAG</sequence>
<evidence type="ECO:0000256" key="3">
    <source>
        <dbReference type="SAM" id="Phobius"/>
    </source>
</evidence>
<dbReference type="NCBIfam" id="TIGR00350">
    <property type="entry name" value="lytR_cpsA_psr"/>
    <property type="match status" value="1"/>
</dbReference>
<evidence type="ECO:0000259" key="4">
    <source>
        <dbReference type="Pfam" id="PF03816"/>
    </source>
</evidence>